<proteinExistence type="predicted"/>
<keyword evidence="2" id="KW-1185">Reference proteome</keyword>
<dbReference type="Proteomes" id="UP001058974">
    <property type="component" value="Chromosome 7"/>
</dbReference>
<dbReference type="Gramene" id="Psat07G0581600-T1">
    <property type="protein sequence ID" value="KAI5390658.1"/>
    <property type="gene ID" value="KIW84_075816"/>
</dbReference>
<dbReference type="AlphaFoldDB" id="A0A9D4VUP0"/>
<accession>A0A9D4VUP0</accession>
<dbReference type="EMBL" id="JAMSHJ010000007">
    <property type="protein sequence ID" value="KAI5390658.1"/>
    <property type="molecule type" value="Genomic_DNA"/>
</dbReference>
<organism evidence="1 2">
    <name type="scientific">Pisum sativum</name>
    <name type="common">Garden pea</name>
    <name type="synonym">Lathyrus oleraceus</name>
    <dbReference type="NCBI Taxonomy" id="3888"/>
    <lineage>
        <taxon>Eukaryota</taxon>
        <taxon>Viridiplantae</taxon>
        <taxon>Streptophyta</taxon>
        <taxon>Embryophyta</taxon>
        <taxon>Tracheophyta</taxon>
        <taxon>Spermatophyta</taxon>
        <taxon>Magnoliopsida</taxon>
        <taxon>eudicotyledons</taxon>
        <taxon>Gunneridae</taxon>
        <taxon>Pentapetalae</taxon>
        <taxon>rosids</taxon>
        <taxon>fabids</taxon>
        <taxon>Fabales</taxon>
        <taxon>Fabaceae</taxon>
        <taxon>Papilionoideae</taxon>
        <taxon>50 kb inversion clade</taxon>
        <taxon>NPAAA clade</taxon>
        <taxon>Hologalegina</taxon>
        <taxon>IRL clade</taxon>
        <taxon>Fabeae</taxon>
        <taxon>Lathyrus</taxon>
    </lineage>
</organism>
<sequence>MMQKLDVELKDEKVKKALYDMDPWKSPGSDGYPVGFYQNSWSIVGSKVCTHVRRFWDNPKEIAEVNYINLCLIPKTKQCLSLCNLDNPYCEDCTNLEESSIRALRDCDLVKHVWMELVG</sequence>
<protein>
    <submittedName>
        <fullName evidence="1">Uncharacterized protein</fullName>
    </submittedName>
</protein>
<reference evidence="1 2" key="1">
    <citation type="journal article" date="2022" name="Nat. Genet.">
        <title>Improved pea reference genome and pan-genome highlight genomic features and evolutionary characteristics.</title>
        <authorList>
            <person name="Yang T."/>
            <person name="Liu R."/>
            <person name="Luo Y."/>
            <person name="Hu S."/>
            <person name="Wang D."/>
            <person name="Wang C."/>
            <person name="Pandey M.K."/>
            <person name="Ge S."/>
            <person name="Xu Q."/>
            <person name="Li N."/>
            <person name="Li G."/>
            <person name="Huang Y."/>
            <person name="Saxena R.K."/>
            <person name="Ji Y."/>
            <person name="Li M."/>
            <person name="Yan X."/>
            <person name="He Y."/>
            <person name="Liu Y."/>
            <person name="Wang X."/>
            <person name="Xiang C."/>
            <person name="Varshney R.K."/>
            <person name="Ding H."/>
            <person name="Gao S."/>
            <person name="Zong X."/>
        </authorList>
    </citation>
    <scope>NUCLEOTIDE SEQUENCE [LARGE SCALE GENOMIC DNA]</scope>
    <source>
        <strain evidence="1 2">cv. Zhongwan 6</strain>
    </source>
</reference>
<evidence type="ECO:0000313" key="1">
    <source>
        <dbReference type="EMBL" id="KAI5390658.1"/>
    </source>
</evidence>
<gene>
    <name evidence="1" type="ORF">KIW84_075816</name>
</gene>
<evidence type="ECO:0000313" key="2">
    <source>
        <dbReference type="Proteomes" id="UP001058974"/>
    </source>
</evidence>
<comment type="caution">
    <text evidence="1">The sequence shown here is derived from an EMBL/GenBank/DDBJ whole genome shotgun (WGS) entry which is preliminary data.</text>
</comment>
<name>A0A9D4VUP0_PEA</name>